<evidence type="ECO:0000256" key="1">
    <source>
        <dbReference type="SAM" id="Phobius"/>
    </source>
</evidence>
<keyword evidence="1" id="KW-1133">Transmembrane helix</keyword>
<keyword evidence="1" id="KW-0472">Membrane</keyword>
<keyword evidence="1" id="KW-0812">Transmembrane</keyword>
<feature type="non-terminal residue" evidence="2">
    <location>
        <position position="1"/>
    </location>
</feature>
<feature type="transmembrane region" description="Helical" evidence="1">
    <location>
        <begin position="305"/>
        <end position="329"/>
    </location>
</feature>
<evidence type="ECO:0000313" key="2">
    <source>
        <dbReference type="EMBL" id="KNC49497.1"/>
    </source>
</evidence>
<gene>
    <name evidence="2" type="ORF">AMSG_05515</name>
</gene>
<feature type="transmembrane region" description="Helical" evidence="1">
    <location>
        <begin position="150"/>
        <end position="168"/>
    </location>
</feature>
<proteinExistence type="predicted"/>
<protein>
    <submittedName>
        <fullName evidence="2">Uncharacterized protein</fullName>
    </submittedName>
</protein>
<feature type="transmembrane region" description="Helical" evidence="1">
    <location>
        <begin position="69"/>
        <end position="89"/>
    </location>
</feature>
<organism evidence="2 3">
    <name type="scientific">Thecamonas trahens ATCC 50062</name>
    <dbReference type="NCBI Taxonomy" id="461836"/>
    <lineage>
        <taxon>Eukaryota</taxon>
        <taxon>Apusozoa</taxon>
        <taxon>Apusomonadida</taxon>
        <taxon>Apusomonadidae</taxon>
        <taxon>Thecamonas</taxon>
    </lineage>
</organism>
<feature type="transmembrane region" description="Helical" evidence="1">
    <location>
        <begin position="117"/>
        <end position="138"/>
    </location>
</feature>
<keyword evidence="3" id="KW-1185">Reference proteome</keyword>
<dbReference type="Proteomes" id="UP000054408">
    <property type="component" value="Unassembled WGS sequence"/>
</dbReference>
<accession>A0A0L0DAY6</accession>
<dbReference type="AlphaFoldDB" id="A0A0L0DAY6"/>
<dbReference type="EMBL" id="GL349455">
    <property type="protein sequence ID" value="KNC49497.1"/>
    <property type="molecule type" value="Genomic_DNA"/>
</dbReference>
<evidence type="ECO:0000313" key="3">
    <source>
        <dbReference type="Proteomes" id="UP000054408"/>
    </source>
</evidence>
<sequence>LHPLVSNVCPEAMAVEHGKKKGLPHSHLARACCGSWEAMPAFESEMGYVADHENGKASLSFVLWRHSNILLLVLCFFVAMILVSTSLVLSLDQPRQDRDEAEKSMKRIFETVYNTELAIVIIKLVVLVVSWLLMCVALFKWKNRDVPNKLLRICWLMTFSLPFLLQLVPYRRLVDIADAFAKEGVTKDVVTALCVSAKASDEGYRCAELVSLEDSDCPKNCNDLYDLILVNIETVVGAGYGVRSLITLAPVVISLFPGIQKGALIVKAALPWHPLPGFLAMSKPILFVPLMYTLSSSAYQTIGDVWMALALLFVVLSEAVFLILGRRLIHALDHETHAKIMKRVSRAQKACYCMAFIFILLFFILNDRLFQLLEIIGDAAASYKFDLLKIFAMLFQSLANAFLTNVCTSDLILRVVAGEYVEMAATRSVVFPVLDDLVEFYELEPSESSASVAAAPPNLDEMPDVADNKVFAADGPGDLEL</sequence>
<feature type="transmembrane region" description="Helical" evidence="1">
    <location>
        <begin position="350"/>
        <end position="370"/>
    </location>
</feature>
<dbReference type="RefSeq" id="XP_013757915.1">
    <property type="nucleotide sequence ID" value="XM_013902461.1"/>
</dbReference>
<feature type="transmembrane region" description="Helical" evidence="1">
    <location>
        <begin position="278"/>
        <end position="299"/>
    </location>
</feature>
<reference evidence="2 3" key="1">
    <citation type="submission" date="2010-05" db="EMBL/GenBank/DDBJ databases">
        <title>The Genome Sequence of Thecamonas trahens ATCC 50062.</title>
        <authorList>
            <consortium name="The Broad Institute Genome Sequencing Platform"/>
            <person name="Russ C."/>
            <person name="Cuomo C."/>
            <person name="Shea T."/>
            <person name="Young S.K."/>
            <person name="Zeng Q."/>
            <person name="Koehrsen M."/>
            <person name="Haas B."/>
            <person name="Borodovsky M."/>
            <person name="Guigo R."/>
            <person name="Alvarado L."/>
            <person name="Berlin A."/>
            <person name="Bochicchio J."/>
            <person name="Borenstein D."/>
            <person name="Chapman S."/>
            <person name="Chen Z."/>
            <person name="Freedman E."/>
            <person name="Gellesch M."/>
            <person name="Goldberg J."/>
            <person name="Griggs A."/>
            <person name="Gujja S."/>
            <person name="Heilman E."/>
            <person name="Heiman D."/>
            <person name="Hepburn T."/>
            <person name="Howarth C."/>
            <person name="Jen D."/>
            <person name="Larson L."/>
            <person name="Mehta T."/>
            <person name="Park D."/>
            <person name="Pearson M."/>
            <person name="Roberts A."/>
            <person name="Saif S."/>
            <person name="Shenoy N."/>
            <person name="Sisk P."/>
            <person name="Stolte C."/>
            <person name="Sykes S."/>
            <person name="Thomson T."/>
            <person name="Walk T."/>
            <person name="White J."/>
            <person name="Yandava C."/>
            <person name="Burger G."/>
            <person name="Gray M.W."/>
            <person name="Holland P.W.H."/>
            <person name="King N."/>
            <person name="Lang F.B.F."/>
            <person name="Roger A.J."/>
            <person name="Ruiz-Trillo I."/>
            <person name="Lander E."/>
            <person name="Nusbaum C."/>
        </authorList>
    </citation>
    <scope>NUCLEOTIDE SEQUENCE [LARGE SCALE GENOMIC DNA]</scope>
    <source>
        <strain evidence="2 3">ATCC 50062</strain>
    </source>
</reference>
<dbReference type="GeneID" id="25564917"/>
<feature type="transmembrane region" description="Helical" evidence="1">
    <location>
        <begin position="245"/>
        <end position="266"/>
    </location>
</feature>
<name>A0A0L0DAY6_THETB</name>